<reference evidence="2 3" key="1">
    <citation type="journal article" date="2015" name="Proc. Natl. Acad. Sci. U.S.A.">
        <title>The resurrection genome of Boea hygrometrica: A blueprint for survival of dehydration.</title>
        <authorList>
            <person name="Xiao L."/>
            <person name="Yang G."/>
            <person name="Zhang L."/>
            <person name="Yang X."/>
            <person name="Zhao S."/>
            <person name="Ji Z."/>
            <person name="Zhou Q."/>
            <person name="Hu M."/>
            <person name="Wang Y."/>
            <person name="Chen M."/>
            <person name="Xu Y."/>
            <person name="Jin H."/>
            <person name="Xiao X."/>
            <person name="Hu G."/>
            <person name="Bao F."/>
            <person name="Hu Y."/>
            <person name="Wan P."/>
            <person name="Li L."/>
            <person name="Deng X."/>
            <person name="Kuang T."/>
            <person name="Xiang C."/>
            <person name="Zhu J.K."/>
            <person name="Oliver M.J."/>
            <person name="He Y."/>
        </authorList>
    </citation>
    <scope>NUCLEOTIDE SEQUENCE [LARGE SCALE GENOMIC DNA]</scope>
    <source>
        <strain evidence="3">cv. XS01</strain>
    </source>
</reference>
<evidence type="ECO:0000256" key="1">
    <source>
        <dbReference type="SAM" id="MobiDB-lite"/>
    </source>
</evidence>
<keyword evidence="3" id="KW-1185">Reference proteome</keyword>
<sequence length="140" mass="15559">MVNTPTNQYINIHSMFRSVPCWRLGAGSDHFHEEIGTSTVGYVGLLIRSTIGIPIPSSVCTRKHDEDFTDGISSPERSEQVRRRRRRAATVTWGGEERKGNIAEELLDTASRGLTTFVTPKPHFRTNPSDHGKASSNIVP</sequence>
<organism evidence="2 3">
    <name type="scientific">Dorcoceras hygrometricum</name>
    <dbReference type="NCBI Taxonomy" id="472368"/>
    <lineage>
        <taxon>Eukaryota</taxon>
        <taxon>Viridiplantae</taxon>
        <taxon>Streptophyta</taxon>
        <taxon>Embryophyta</taxon>
        <taxon>Tracheophyta</taxon>
        <taxon>Spermatophyta</taxon>
        <taxon>Magnoliopsida</taxon>
        <taxon>eudicotyledons</taxon>
        <taxon>Gunneridae</taxon>
        <taxon>Pentapetalae</taxon>
        <taxon>asterids</taxon>
        <taxon>lamiids</taxon>
        <taxon>Lamiales</taxon>
        <taxon>Gesneriaceae</taxon>
        <taxon>Didymocarpoideae</taxon>
        <taxon>Trichosporeae</taxon>
        <taxon>Loxocarpinae</taxon>
        <taxon>Dorcoceras</taxon>
    </lineage>
</organism>
<dbReference type="EMBL" id="KQ987852">
    <property type="protein sequence ID" value="KZV56692.1"/>
    <property type="molecule type" value="Genomic_DNA"/>
</dbReference>
<accession>A0A2Z7DAR6</accession>
<protein>
    <submittedName>
        <fullName evidence="2">Uncharacterized protein</fullName>
    </submittedName>
</protein>
<feature type="region of interest" description="Disordered" evidence="1">
    <location>
        <begin position="65"/>
        <end position="87"/>
    </location>
</feature>
<feature type="region of interest" description="Disordered" evidence="1">
    <location>
        <begin position="117"/>
        <end position="140"/>
    </location>
</feature>
<evidence type="ECO:0000313" key="3">
    <source>
        <dbReference type="Proteomes" id="UP000250235"/>
    </source>
</evidence>
<name>A0A2Z7DAR6_9LAMI</name>
<evidence type="ECO:0000313" key="2">
    <source>
        <dbReference type="EMBL" id="KZV56692.1"/>
    </source>
</evidence>
<proteinExistence type="predicted"/>
<dbReference type="Proteomes" id="UP000250235">
    <property type="component" value="Unassembled WGS sequence"/>
</dbReference>
<dbReference type="AlphaFoldDB" id="A0A2Z7DAR6"/>
<gene>
    <name evidence="2" type="ORF">F511_40181</name>
</gene>